<dbReference type="AlphaFoldDB" id="A0A2A6CPP9"/>
<proteinExistence type="predicted"/>
<organism evidence="1 2">
    <name type="scientific">Pristionchus pacificus</name>
    <name type="common">Parasitic nematode worm</name>
    <dbReference type="NCBI Taxonomy" id="54126"/>
    <lineage>
        <taxon>Eukaryota</taxon>
        <taxon>Metazoa</taxon>
        <taxon>Ecdysozoa</taxon>
        <taxon>Nematoda</taxon>
        <taxon>Chromadorea</taxon>
        <taxon>Rhabditida</taxon>
        <taxon>Rhabditina</taxon>
        <taxon>Diplogasteromorpha</taxon>
        <taxon>Diplogasteroidea</taxon>
        <taxon>Neodiplogasteridae</taxon>
        <taxon>Pristionchus</taxon>
    </lineage>
</organism>
<name>A0A2A6CPP9_PRIPA</name>
<accession>A0A8R1UXM1</accession>
<dbReference type="Proteomes" id="UP000005239">
    <property type="component" value="Unassembled WGS sequence"/>
</dbReference>
<keyword evidence="2" id="KW-1185">Reference proteome</keyword>
<protein>
    <submittedName>
        <fullName evidence="1">Uncharacterized protein</fullName>
    </submittedName>
</protein>
<reference evidence="1" key="2">
    <citation type="submission" date="2022-06" db="UniProtKB">
        <authorList>
            <consortium name="EnsemblMetazoa"/>
        </authorList>
    </citation>
    <scope>IDENTIFICATION</scope>
    <source>
        <strain evidence="1">PS312</strain>
    </source>
</reference>
<accession>A0A2A6CPP9</accession>
<gene>
    <name evidence="1" type="primary">WBGene00279881</name>
</gene>
<reference evidence="2" key="1">
    <citation type="journal article" date="2008" name="Nat. Genet.">
        <title>The Pristionchus pacificus genome provides a unique perspective on nematode lifestyle and parasitism.</title>
        <authorList>
            <person name="Dieterich C."/>
            <person name="Clifton S.W."/>
            <person name="Schuster L.N."/>
            <person name="Chinwalla A."/>
            <person name="Delehaunty K."/>
            <person name="Dinkelacker I."/>
            <person name="Fulton L."/>
            <person name="Fulton R."/>
            <person name="Godfrey J."/>
            <person name="Minx P."/>
            <person name="Mitreva M."/>
            <person name="Roeseler W."/>
            <person name="Tian H."/>
            <person name="Witte H."/>
            <person name="Yang S.P."/>
            <person name="Wilson R.K."/>
            <person name="Sommer R.J."/>
        </authorList>
    </citation>
    <scope>NUCLEOTIDE SEQUENCE [LARGE SCALE GENOMIC DNA]</scope>
    <source>
        <strain evidence="2">PS312</strain>
    </source>
</reference>
<dbReference type="EnsemblMetazoa" id="PPA41512.1">
    <property type="protein sequence ID" value="PPA41512.1"/>
    <property type="gene ID" value="WBGene00279881"/>
</dbReference>
<sequence length="240" mass="26092">MQLAALAAIFSLVDGICFTAVTESVPRSVLAEYQSTTNGSCQLECMKLSNTLSPEYLNIGKYTVCPDTPLDGEASPRVYVLSVIFPNGTYGIFDNIAEAVITWNGTTKNYDYVTQFGYTATYQPIYAAMCAYYKPGGKQPHLIVVHYFSLRNDCDCTPLPFEESTAGIARAYRPTSNPTGACATGYAGRSIKARNGQVDNCDPCSGSTISCIYNMWIIAMFNGTKTNSFAISNGTCYPKQ</sequence>
<evidence type="ECO:0000313" key="1">
    <source>
        <dbReference type="EnsemblMetazoa" id="PPA41512.1"/>
    </source>
</evidence>
<evidence type="ECO:0000313" key="2">
    <source>
        <dbReference type="Proteomes" id="UP000005239"/>
    </source>
</evidence>